<dbReference type="NCBIfam" id="NF010539">
    <property type="entry name" value="PRK13927.1"/>
    <property type="match status" value="1"/>
</dbReference>
<dbReference type="InterPro" id="IPR056546">
    <property type="entry name" value="MreB_MamK-like"/>
</dbReference>
<dbReference type="RefSeq" id="WP_281414803.1">
    <property type="nucleotide sequence ID" value="NZ_BAAAFE010000007.1"/>
</dbReference>
<dbReference type="EMBL" id="BAAAFE010000007">
    <property type="protein sequence ID" value="GAA0865061.1"/>
    <property type="molecule type" value="Genomic_DNA"/>
</dbReference>
<keyword evidence="1 6" id="KW-0963">Cytoplasm</keyword>
<comment type="function">
    <text evidence="6">Forms membrane-associated dynamic filaments that are essential for cell shape determination. Acts by regulating cell wall synthesis and cell elongation, and thus cell shape. A feedback loop between cell geometry and MreB localization may maintain elongated cell shape by targeting cell wall growth to regions of negative cell wall curvature.</text>
</comment>
<dbReference type="PANTHER" id="PTHR42749:SF1">
    <property type="entry name" value="CELL SHAPE-DETERMINING PROTEIN MREB"/>
    <property type="match status" value="1"/>
</dbReference>
<evidence type="ECO:0000256" key="5">
    <source>
        <dbReference type="ARBA" id="ARBA00023458"/>
    </source>
</evidence>
<dbReference type="CDD" id="cd10225">
    <property type="entry name" value="ASKHA_NBD_MreB-like"/>
    <property type="match status" value="1"/>
</dbReference>
<protein>
    <recommendedName>
        <fullName evidence="6">Cell shape-determining protein MreB</fullName>
    </recommendedName>
</protein>
<sequence length="346" mass="36081">MNMFRRFSPAAHDIAIDLGTVNTVIYARDRGIVLNEPSVIALETRDGVRRVKVVGDEAKLMMGKTPANIQALRPLRDGVIADIDIAEQMLKHFIEKAVGVAGPLRSRSHIVVCVPSASTAVERRAIRDAATNAGAASVRLIDEPLAAAIGAGLPVTEPRGTMVVDIGGGTTEVAVLSLSGVAYCNSVRVGGDKMDDMIASYIRRKHNMMIGEMTAERVKLLLGCALPPEGEGMAMAVKGRDLVSGRPSEITVSEAEIAEALAEPVGQILMAVMAALEETAPELSADIIDDGITLTGGGALLGRMDQAIAKRTGLPVRVASDALICVAMGAGQAMEEAAFHGALAAA</sequence>
<evidence type="ECO:0000256" key="1">
    <source>
        <dbReference type="ARBA" id="ARBA00022490"/>
    </source>
</evidence>
<comment type="caution">
    <text evidence="6">Lacks conserved residue(s) required for the propagation of feature annotation.</text>
</comment>
<feature type="binding site" evidence="6">
    <location>
        <begin position="168"/>
        <end position="170"/>
    </location>
    <ligand>
        <name>ATP</name>
        <dbReference type="ChEBI" id="CHEBI:30616"/>
    </ligand>
</feature>
<dbReference type="Gene3D" id="3.30.420.40">
    <property type="match status" value="3"/>
</dbReference>
<comment type="caution">
    <text evidence="7">The sequence shown here is derived from an EMBL/GenBank/DDBJ whole genome shotgun (WGS) entry which is preliminary data.</text>
</comment>
<dbReference type="SUPFAM" id="SSF53067">
    <property type="entry name" value="Actin-like ATPase domain"/>
    <property type="match status" value="2"/>
</dbReference>
<evidence type="ECO:0000256" key="6">
    <source>
        <dbReference type="HAMAP-Rule" id="MF_02207"/>
    </source>
</evidence>
<evidence type="ECO:0000256" key="3">
    <source>
        <dbReference type="ARBA" id="ARBA00022840"/>
    </source>
</evidence>
<gene>
    <name evidence="6" type="primary">mreB</name>
    <name evidence="7" type="ORF">GCM10009115_22120</name>
</gene>
<dbReference type="InterPro" id="IPR004753">
    <property type="entry name" value="MreB"/>
</dbReference>
<evidence type="ECO:0000256" key="2">
    <source>
        <dbReference type="ARBA" id="ARBA00022741"/>
    </source>
</evidence>
<evidence type="ECO:0000313" key="8">
    <source>
        <dbReference type="Proteomes" id="UP001500738"/>
    </source>
</evidence>
<dbReference type="PRINTS" id="PR01652">
    <property type="entry name" value="SHAPEPROTEIN"/>
</dbReference>
<keyword evidence="2 6" id="KW-0547">Nucleotide-binding</keyword>
<evidence type="ECO:0000256" key="4">
    <source>
        <dbReference type="ARBA" id="ARBA00022960"/>
    </source>
</evidence>
<reference evidence="7 8" key="1">
    <citation type="journal article" date="2019" name="Int. J. Syst. Evol. Microbiol.">
        <title>The Global Catalogue of Microorganisms (GCM) 10K type strain sequencing project: providing services to taxonomists for standard genome sequencing and annotation.</title>
        <authorList>
            <consortium name="The Broad Institute Genomics Platform"/>
            <consortium name="The Broad Institute Genome Sequencing Center for Infectious Disease"/>
            <person name="Wu L."/>
            <person name="Ma J."/>
        </authorList>
    </citation>
    <scope>NUCLEOTIDE SEQUENCE [LARGE SCALE GENOMIC DNA]</scope>
    <source>
        <strain evidence="7 8">JCM 15910</strain>
    </source>
</reference>
<comment type="similarity">
    <text evidence="5 6">Belongs to the FtsA/MreB family.</text>
</comment>
<name>A0ABN1M700_9SPHN</name>
<dbReference type="Pfam" id="PF06723">
    <property type="entry name" value="MreB_Mbl"/>
    <property type="match status" value="1"/>
</dbReference>
<keyword evidence="3 6" id="KW-0067">ATP-binding</keyword>
<comment type="subcellular location">
    <subcellularLocation>
        <location evidence="6">Cytoplasm</location>
    </subcellularLocation>
    <text evidence="6">Membrane-associated.</text>
</comment>
<proteinExistence type="inferred from homology"/>
<keyword evidence="8" id="KW-1185">Reference proteome</keyword>
<keyword evidence="4 6" id="KW-0133">Cell shape</keyword>
<dbReference type="NCBIfam" id="TIGR00904">
    <property type="entry name" value="mreB"/>
    <property type="match status" value="1"/>
</dbReference>
<feature type="binding site" evidence="6">
    <location>
        <begin position="297"/>
        <end position="300"/>
    </location>
    <ligand>
        <name>ATP</name>
        <dbReference type="ChEBI" id="CHEBI:30616"/>
    </ligand>
</feature>
<organism evidence="7 8">
    <name type="scientific">Sphingopyxis soli</name>
    <dbReference type="NCBI Taxonomy" id="592051"/>
    <lineage>
        <taxon>Bacteria</taxon>
        <taxon>Pseudomonadati</taxon>
        <taxon>Pseudomonadota</taxon>
        <taxon>Alphaproteobacteria</taxon>
        <taxon>Sphingomonadales</taxon>
        <taxon>Sphingomonadaceae</taxon>
        <taxon>Sphingopyxis</taxon>
    </lineage>
</organism>
<evidence type="ECO:0000313" key="7">
    <source>
        <dbReference type="EMBL" id="GAA0865061.1"/>
    </source>
</evidence>
<dbReference type="PANTHER" id="PTHR42749">
    <property type="entry name" value="CELL SHAPE-DETERMINING PROTEIN MREB"/>
    <property type="match status" value="1"/>
</dbReference>
<dbReference type="InterPro" id="IPR043129">
    <property type="entry name" value="ATPase_NBD"/>
</dbReference>
<dbReference type="HAMAP" id="MF_02207">
    <property type="entry name" value="MreB"/>
    <property type="match status" value="1"/>
</dbReference>
<dbReference type="Proteomes" id="UP001500738">
    <property type="component" value="Unassembled WGS sequence"/>
</dbReference>
<feature type="binding site" evidence="6">
    <location>
        <begin position="216"/>
        <end position="219"/>
    </location>
    <ligand>
        <name>ATP</name>
        <dbReference type="ChEBI" id="CHEBI:30616"/>
    </ligand>
</feature>
<comment type="subunit">
    <text evidence="6">Forms polymers.</text>
</comment>
<accession>A0ABN1M700</accession>